<name>X1N3E1_9ZZZZ</name>
<reference evidence="1" key="1">
    <citation type="journal article" date="2014" name="Front. Microbiol.">
        <title>High frequency of phylogenetically diverse reductive dehalogenase-homologous genes in deep subseafloor sedimentary metagenomes.</title>
        <authorList>
            <person name="Kawai M."/>
            <person name="Futagami T."/>
            <person name="Toyoda A."/>
            <person name="Takaki Y."/>
            <person name="Nishi S."/>
            <person name="Hori S."/>
            <person name="Arai W."/>
            <person name="Tsubouchi T."/>
            <person name="Morono Y."/>
            <person name="Uchiyama I."/>
            <person name="Ito T."/>
            <person name="Fujiyama A."/>
            <person name="Inagaki F."/>
            <person name="Takami H."/>
        </authorList>
    </citation>
    <scope>NUCLEOTIDE SEQUENCE</scope>
    <source>
        <strain evidence="1">Expedition CK06-06</strain>
    </source>
</reference>
<dbReference type="InterPro" id="IPR036412">
    <property type="entry name" value="HAD-like_sf"/>
</dbReference>
<dbReference type="AlphaFoldDB" id="X1N3E1"/>
<proteinExistence type="predicted"/>
<organism evidence="1">
    <name type="scientific">marine sediment metagenome</name>
    <dbReference type="NCBI Taxonomy" id="412755"/>
    <lineage>
        <taxon>unclassified sequences</taxon>
        <taxon>metagenomes</taxon>
        <taxon>ecological metagenomes</taxon>
    </lineage>
</organism>
<sequence>MRERAKKVKMLILDIDGVMTDGRIIYDTRGNELKCFNVLDGMGFVLLGQAKIKVALITAKGSKAVLRRAIGLKRSAIGFIVAGFKDKRDIHSPGDLL</sequence>
<accession>X1N3E1</accession>
<evidence type="ECO:0008006" key="2">
    <source>
        <dbReference type="Google" id="ProtNLM"/>
    </source>
</evidence>
<evidence type="ECO:0000313" key="1">
    <source>
        <dbReference type="EMBL" id="GAI13119.1"/>
    </source>
</evidence>
<gene>
    <name evidence="1" type="ORF">S06H3_13225</name>
</gene>
<dbReference type="Gene3D" id="3.40.50.1000">
    <property type="entry name" value="HAD superfamily/HAD-like"/>
    <property type="match status" value="1"/>
</dbReference>
<comment type="caution">
    <text evidence="1">The sequence shown here is derived from an EMBL/GenBank/DDBJ whole genome shotgun (WGS) entry which is preliminary data.</text>
</comment>
<dbReference type="EMBL" id="BARV01006454">
    <property type="protein sequence ID" value="GAI13119.1"/>
    <property type="molecule type" value="Genomic_DNA"/>
</dbReference>
<protein>
    <recommendedName>
        <fullName evidence="2">3-deoxy-D-manno-octulosonate 8-phosphate phosphatase</fullName>
    </recommendedName>
</protein>
<dbReference type="SUPFAM" id="SSF56784">
    <property type="entry name" value="HAD-like"/>
    <property type="match status" value="1"/>
</dbReference>
<dbReference type="InterPro" id="IPR023214">
    <property type="entry name" value="HAD_sf"/>
</dbReference>